<dbReference type="AlphaFoldDB" id="A0A392W223"/>
<keyword evidence="3" id="KW-1185">Reference proteome</keyword>
<feature type="non-terminal residue" evidence="2">
    <location>
        <position position="69"/>
    </location>
</feature>
<evidence type="ECO:0000313" key="2">
    <source>
        <dbReference type="EMBL" id="MCI92720.1"/>
    </source>
</evidence>
<protein>
    <recommendedName>
        <fullName evidence="1">RNase H type-1 domain-containing protein</fullName>
    </recommendedName>
</protein>
<comment type="caution">
    <text evidence="2">The sequence shown here is derived from an EMBL/GenBank/DDBJ whole genome shotgun (WGS) entry which is preliminary data.</text>
</comment>
<name>A0A392W223_9FABA</name>
<dbReference type="GO" id="GO:0003676">
    <property type="term" value="F:nucleic acid binding"/>
    <property type="evidence" value="ECO:0007669"/>
    <property type="project" value="InterPro"/>
</dbReference>
<dbReference type="InterPro" id="IPR002156">
    <property type="entry name" value="RNaseH_domain"/>
</dbReference>
<feature type="non-terminal residue" evidence="2">
    <location>
        <position position="1"/>
    </location>
</feature>
<dbReference type="GO" id="GO:0004523">
    <property type="term" value="F:RNA-DNA hybrid ribonuclease activity"/>
    <property type="evidence" value="ECO:0007669"/>
    <property type="project" value="InterPro"/>
</dbReference>
<evidence type="ECO:0000259" key="1">
    <source>
        <dbReference type="Pfam" id="PF13456"/>
    </source>
</evidence>
<feature type="domain" description="RNase H type-1" evidence="1">
    <location>
        <begin position="9"/>
        <end position="68"/>
    </location>
</feature>
<reference evidence="2 3" key="1">
    <citation type="journal article" date="2018" name="Front. Plant Sci.">
        <title>Red Clover (Trifolium pratense) and Zigzag Clover (T. medium) - A Picture of Genomic Similarities and Differences.</title>
        <authorList>
            <person name="Dluhosova J."/>
            <person name="Istvanek J."/>
            <person name="Nedelnik J."/>
            <person name="Repkova J."/>
        </authorList>
    </citation>
    <scope>NUCLEOTIDE SEQUENCE [LARGE SCALE GENOMIC DNA]</scope>
    <source>
        <strain evidence="3">cv. 10/8</strain>
        <tissue evidence="2">Leaf</tissue>
    </source>
</reference>
<dbReference type="Proteomes" id="UP000265520">
    <property type="component" value="Unassembled WGS sequence"/>
</dbReference>
<proteinExistence type="predicted"/>
<dbReference type="Pfam" id="PF13456">
    <property type="entry name" value="RVT_3"/>
    <property type="match status" value="1"/>
</dbReference>
<sequence length="69" mass="7665">VDAHRIGDGRWGLGLLLRRGDGSCVGVETKAFQCSKDVKLAEAMGLRAAIEWIERERLDRVVVELDTQV</sequence>
<organism evidence="2 3">
    <name type="scientific">Trifolium medium</name>
    <dbReference type="NCBI Taxonomy" id="97028"/>
    <lineage>
        <taxon>Eukaryota</taxon>
        <taxon>Viridiplantae</taxon>
        <taxon>Streptophyta</taxon>
        <taxon>Embryophyta</taxon>
        <taxon>Tracheophyta</taxon>
        <taxon>Spermatophyta</taxon>
        <taxon>Magnoliopsida</taxon>
        <taxon>eudicotyledons</taxon>
        <taxon>Gunneridae</taxon>
        <taxon>Pentapetalae</taxon>
        <taxon>rosids</taxon>
        <taxon>fabids</taxon>
        <taxon>Fabales</taxon>
        <taxon>Fabaceae</taxon>
        <taxon>Papilionoideae</taxon>
        <taxon>50 kb inversion clade</taxon>
        <taxon>NPAAA clade</taxon>
        <taxon>Hologalegina</taxon>
        <taxon>IRL clade</taxon>
        <taxon>Trifolieae</taxon>
        <taxon>Trifolium</taxon>
    </lineage>
</organism>
<dbReference type="EMBL" id="LXQA011308530">
    <property type="protein sequence ID" value="MCI92720.1"/>
    <property type="molecule type" value="Genomic_DNA"/>
</dbReference>
<evidence type="ECO:0000313" key="3">
    <source>
        <dbReference type="Proteomes" id="UP000265520"/>
    </source>
</evidence>
<accession>A0A392W223</accession>